<name>A0ACB8YU24_9ASTR</name>
<keyword evidence="2" id="KW-1185">Reference proteome</keyword>
<evidence type="ECO:0000313" key="2">
    <source>
        <dbReference type="Proteomes" id="UP001056120"/>
    </source>
</evidence>
<protein>
    <submittedName>
        <fullName evidence="1">Uncharacterized protein</fullName>
    </submittedName>
</protein>
<sequence>MEVDTPQYLDIHASIKRTSLVVKPSDLYPPDPMNEDGTHSAQLHSDVQNQTAGNCESIKEKLICQINREHVDGARLLPPSILSNPSPGGLQSANGGKSYGISESKRKAIADRISVSTSIGIEEADNWCPGEWDYFNDLCISLGLDPDYCIEDVESDTENGMAQFFSGLLKAGCPKPNRIKPC</sequence>
<accession>A0ACB8YU24</accession>
<reference evidence="1 2" key="2">
    <citation type="journal article" date="2022" name="Mol. Ecol. Resour.">
        <title>The genomes of chicory, endive, great burdock and yacon provide insights into Asteraceae paleo-polyploidization history and plant inulin production.</title>
        <authorList>
            <person name="Fan W."/>
            <person name="Wang S."/>
            <person name="Wang H."/>
            <person name="Wang A."/>
            <person name="Jiang F."/>
            <person name="Liu H."/>
            <person name="Zhao H."/>
            <person name="Xu D."/>
            <person name="Zhang Y."/>
        </authorList>
    </citation>
    <scope>NUCLEOTIDE SEQUENCE [LARGE SCALE GENOMIC DNA]</scope>
    <source>
        <strain evidence="2">cv. Yunnan</strain>
        <tissue evidence="1">Leaves</tissue>
    </source>
</reference>
<gene>
    <name evidence="1" type="ORF">L1987_82147</name>
</gene>
<organism evidence="1 2">
    <name type="scientific">Smallanthus sonchifolius</name>
    <dbReference type="NCBI Taxonomy" id="185202"/>
    <lineage>
        <taxon>Eukaryota</taxon>
        <taxon>Viridiplantae</taxon>
        <taxon>Streptophyta</taxon>
        <taxon>Embryophyta</taxon>
        <taxon>Tracheophyta</taxon>
        <taxon>Spermatophyta</taxon>
        <taxon>Magnoliopsida</taxon>
        <taxon>eudicotyledons</taxon>
        <taxon>Gunneridae</taxon>
        <taxon>Pentapetalae</taxon>
        <taxon>asterids</taxon>
        <taxon>campanulids</taxon>
        <taxon>Asterales</taxon>
        <taxon>Asteraceae</taxon>
        <taxon>Asteroideae</taxon>
        <taxon>Heliantheae alliance</taxon>
        <taxon>Millerieae</taxon>
        <taxon>Smallanthus</taxon>
    </lineage>
</organism>
<dbReference type="Proteomes" id="UP001056120">
    <property type="component" value="Linkage Group LG27"/>
</dbReference>
<comment type="caution">
    <text evidence="1">The sequence shown here is derived from an EMBL/GenBank/DDBJ whole genome shotgun (WGS) entry which is preliminary data.</text>
</comment>
<dbReference type="EMBL" id="CM042044">
    <property type="protein sequence ID" value="KAI3688434.1"/>
    <property type="molecule type" value="Genomic_DNA"/>
</dbReference>
<proteinExistence type="predicted"/>
<reference evidence="2" key="1">
    <citation type="journal article" date="2022" name="Mol. Ecol. Resour.">
        <title>The genomes of chicory, endive, great burdock and yacon provide insights into Asteraceae palaeo-polyploidization history and plant inulin production.</title>
        <authorList>
            <person name="Fan W."/>
            <person name="Wang S."/>
            <person name="Wang H."/>
            <person name="Wang A."/>
            <person name="Jiang F."/>
            <person name="Liu H."/>
            <person name="Zhao H."/>
            <person name="Xu D."/>
            <person name="Zhang Y."/>
        </authorList>
    </citation>
    <scope>NUCLEOTIDE SEQUENCE [LARGE SCALE GENOMIC DNA]</scope>
    <source>
        <strain evidence="2">cv. Yunnan</strain>
    </source>
</reference>
<evidence type="ECO:0000313" key="1">
    <source>
        <dbReference type="EMBL" id="KAI3688434.1"/>
    </source>
</evidence>